<protein>
    <submittedName>
        <fullName evidence="1">Uncharacterized protein</fullName>
    </submittedName>
</protein>
<comment type="caution">
    <text evidence="1">The sequence shown here is derived from an EMBL/GenBank/DDBJ whole genome shotgun (WGS) entry which is preliminary data.</text>
</comment>
<dbReference type="Proteomes" id="UP000657918">
    <property type="component" value="Unassembled WGS sequence"/>
</dbReference>
<dbReference type="EMBL" id="JADGMS010000009">
    <property type="protein sequence ID" value="KAF9676143.1"/>
    <property type="molecule type" value="Genomic_DNA"/>
</dbReference>
<name>A0A835JWB1_9ROSI</name>
<keyword evidence="2" id="KW-1185">Reference proteome</keyword>
<accession>A0A835JWB1</accession>
<gene>
    <name evidence="1" type="ORF">SADUNF_Sadunf09G0107600</name>
</gene>
<evidence type="ECO:0000313" key="2">
    <source>
        <dbReference type="Proteomes" id="UP000657918"/>
    </source>
</evidence>
<evidence type="ECO:0000313" key="1">
    <source>
        <dbReference type="EMBL" id="KAF9676143.1"/>
    </source>
</evidence>
<organism evidence="1 2">
    <name type="scientific">Salix dunnii</name>
    <dbReference type="NCBI Taxonomy" id="1413687"/>
    <lineage>
        <taxon>Eukaryota</taxon>
        <taxon>Viridiplantae</taxon>
        <taxon>Streptophyta</taxon>
        <taxon>Embryophyta</taxon>
        <taxon>Tracheophyta</taxon>
        <taxon>Spermatophyta</taxon>
        <taxon>Magnoliopsida</taxon>
        <taxon>eudicotyledons</taxon>
        <taxon>Gunneridae</taxon>
        <taxon>Pentapetalae</taxon>
        <taxon>rosids</taxon>
        <taxon>fabids</taxon>
        <taxon>Malpighiales</taxon>
        <taxon>Salicaceae</taxon>
        <taxon>Saliceae</taxon>
        <taxon>Salix</taxon>
    </lineage>
</organism>
<proteinExistence type="predicted"/>
<reference evidence="1 2" key="1">
    <citation type="submission" date="2020-10" db="EMBL/GenBank/DDBJ databases">
        <title>Plant Genome Project.</title>
        <authorList>
            <person name="Zhang R.-G."/>
        </authorList>
    </citation>
    <scope>NUCLEOTIDE SEQUENCE [LARGE SCALE GENOMIC DNA]</scope>
    <source>
        <strain evidence="1">FAFU-HL-1</strain>
        <tissue evidence="1">Leaf</tissue>
    </source>
</reference>
<sequence>MSFNIGDLFRSVGTWKHRTKWKTRGCRFERRASQIRILVQLPLWFPSKSLLNRNELLRDLSLTELLLACSQSDVAAIAFICVFVAESSNSLPFMLASPWYESQVM</sequence>
<dbReference type="AlphaFoldDB" id="A0A835JWB1"/>